<accession>A0A8K0IAN7</accession>
<dbReference type="PANTHER" id="PTHR48006">
    <property type="entry name" value="LEUCINE-RICH REPEAT-CONTAINING PROTEIN DDB_G0281931-RELATED"/>
    <property type="match status" value="1"/>
</dbReference>
<dbReference type="InterPro" id="IPR001611">
    <property type="entry name" value="Leu-rich_rpt"/>
</dbReference>
<evidence type="ECO:0000256" key="1">
    <source>
        <dbReference type="ARBA" id="ARBA00012513"/>
    </source>
</evidence>
<evidence type="ECO:0000256" key="6">
    <source>
        <dbReference type="ARBA" id="ARBA00022840"/>
    </source>
</evidence>
<gene>
    <name evidence="9" type="ORF">COCNU_06G003590</name>
</gene>
<evidence type="ECO:0000256" key="3">
    <source>
        <dbReference type="ARBA" id="ARBA00022679"/>
    </source>
</evidence>
<evidence type="ECO:0000256" key="7">
    <source>
        <dbReference type="ARBA" id="ARBA00023180"/>
    </source>
</evidence>
<dbReference type="Gene3D" id="3.80.10.10">
    <property type="entry name" value="Ribonuclease Inhibitor"/>
    <property type="match status" value="2"/>
</dbReference>
<comment type="caution">
    <text evidence="9">The sequence shown here is derived from an EMBL/GenBank/DDBJ whole genome shotgun (WGS) entry which is preliminary data.</text>
</comment>
<dbReference type="OrthoDB" id="1893746at2759"/>
<reference evidence="9" key="2">
    <citation type="submission" date="2019-07" db="EMBL/GenBank/DDBJ databases">
        <authorList>
            <person name="Yang Y."/>
            <person name="Bocs S."/>
            <person name="Baudouin L."/>
        </authorList>
    </citation>
    <scope>NUCLEOTIDE SEQUENCE</scope>
    <source>
        <tissue evidence="9">Spear leaf of Hainan Tall coconut</tissue>
    </source>
</reference>
<dbReference type="InterPro" id="IPR032675">
    <property type="entry name" value="LRR_dom_sf"/>
</dbReference>
<keyword evidence="6" id="KW-0067">ATP-binding</keyword>
<sequence length="465" mass="51843">MLWQNQGQNLTGVLPEEFANLTFSTDMVLEDNQLQGSIPPALGNLINLRRFLVSANNLSGELPDSLGKLTNITFARKCIQSGYLYDYNRLLVTGHGLIDGNPISGKIPSFIGNWTKLDRLRVSDWKGGDGKFPPLQNMKSMQYLVLRNLSISGELPDFIEEMTALYVLDLSFNNLTGSIPKSFDGLQNSIGFMFLTNNMLSGTIPSWILSSSKSIDLSYNSFTGFPTPVGCQQGNVFLLVGIWFLVIRHQTIIHYYFFINCGGPKVIVDDNEYEDDTLQQGPSTYAVSVSQKWAYSSTGDFLDNDKAKYIARNVSELNMTKPELYMTARLNPLSLKYYGLCLQKGSYKVNLHFAEIMYTNDQTYFSVGERLFDASIQGKNVMQDFNIAKVANGTGKEIIRSFNATVDGTLEIHFQWAGKGTNAIPQRGVYGPLISAIAVTPKGRMLRTMVKLLSSVYLIVLLKLS</sequence>
<keyword evidence="4" id="KW-0732">Signal</keyword>
<evidence type="ECO:0000256" key="2">
    <source>
        <dbReference type="ARBA" id="ARBA00022553"/>
    </source>
</evidence>
<evidence type="ECO:0000259" key="8">
    <source>
        <dbReference type="Pfam" id="PF11721"/>
    </source>
</evidence>
<proteinExistence type="predicted"/>
<dbReference type="EMBL" id="CM017877">
    <property type="protein sequence ID" value="KAG1346530.1"/>
    <property type="molecule type" value="Genomic_DNA"/>
</dbReference>
<dbReference type="GO" id="GO:0005524">
    <property type="term" value="F:ATP binding"/>
    <property type="evidence" value="ECO:0007669"/>
    <property type="project" value="UniProtKB-KW"/>
</dbReference>
<keyword evidence="2" id="KW-0597">Phosphoprotein</keyword>
<dbReference type="GO" id="GO:0004674">
    <property type="term" value="F:protein serine/threonine kinase activity"/>
    <property type="evidence" value="ECO:0007669"/>
    <property type="project" value="UniProtKB-EC"/>
</dbReference>
<keyword evidence="3" id="KW-0808">Transferase</keyword>
<dbReference type="SUPFAM" id="SSF52058">
    <property type="entry name" value="L domain-like"/>
    <property type="match status" value="1"/>
</dbReference>
<dbReference type="InterPro" id="IPR051824">
    <property type="entry name" value="LRR_Rcpt-Like_S/T_Kinase"/>
</dbReference>
<keyword evidence="9" id="KW-0418">Kinase</keyword>
<dbReference type="Pfam" id="PF00560">
    <property type="entry name" value="LRR_1"/>
    <property type="match status" value="2"/>
</dbReference>
<keyword evidence="10" id="KW-1185">Reference proteome</keyword>
<evidence type="ECO:0000256" key="5">
    <source>
        <dbReference type="ARBA" id="ARBA00022741"/>
    </source>
</evidence>
<keyword evidence="9" id="KW-0675">Receptor</keyword>
<reference evidence="9" key="1">
    <citation type="journal article" date="2017" name="Gigascience">
        <title>The genome draft of coconut (Cocos nucifera).</title>
        <authorList>
            <person name="Xiao Y."/>
            <person name="Xu P."/>
            <person name="Fan H."/>
            <person name="Baudouin L."/>
            <person name="Xia W."/>
            <person name="Bocs S."/>
            <person name="Xu J."/>
            <person name="Li Q."/>
            <person name="Guo A."/>
            <person name="Zhou L."/>
            <person name="Li J."/>
            <person name="Wu Y."/>
            <person name="Ma Z."/>
            <person name="Armero A."/>
            <person name="Issali A.E."/>
            <person name="Liu N."/>
            <person name="Peng M."/>
            <person name="Yang Y."/>
        </authorList>
    </citation>
    <scope>NUCLEOTIDE SEQUENCE</scope>
    <source>
        <tissue evidence="9">Spear leaf of Hainan Tall coconut</tissue>
    </source>
</reference>
<dbReference type="PANTHER" id="PTHR48006:SF60">
    <property type="entry name" value="PROTEIN KINASE DOMAIN-CONTAINING PROTEIN"/>
    <property type="match status" value="1"/>
</dbReference>
<organism evidence="9 10">
    <name type="scientific">Cocos nucifera</name>
    <name type="common">Coconut palm</name>
    <dbReference type="NCBI Taxonomy" id="13894"/>
    <lineage>
        <taxon>Eukaryota</taxon>
        <taxon>Viridiplantae</taxon>
        <taxon>Streptophyta</taxon>
        <taxon>Embryophyta</taxon>
        <taxon>Tracheophyta</taxon>
        <taxon>Spermatophyta</taxon>
        <taxon>Magnoliopsida</taxon>
        <taxon>Liliopsida</taxon>
        <taxon>Arecaceae</taxon>
        <taxon>Arecoideae</taxon>
        <taxon>Cocoseae</taxon>
        <taxon>Attaleinae</taxon>
        <taxon>Cocos</taxon>
    </lineage>
</organism>
<dbReference type="Proteomes" id="UP000797356">
    <property type="component" value="Chromosome 6"/>
</dbReference>
<keyword evidence="7" id="KW-0325">Glycoprotein</keyword>
<evidence type="ECO:0000313" key="10">
    <source>
        <dbReference type="Proteomes" id="UP000797356"/>
    </source>
</evidence>
<protein>
    <recommendedName>
        <fullName evidence="1">non-specific serine/threonine protein kinase</fullName>
        <ecNumber evidence="1">2.7.11.1</ecNumber>
    </recommendedName>
</protein>
<dbReference type="Pfam" id="PF11721">
    <property type="entry name" value="Malectin"/>
    <property type="match status" value="1"/>
</dbReference>
<name>A0A8K0IAN7_COCNU</name>
<evidence type="ECO:0000256" key="4">
    <source>
        <dbReference type="ARBA" id="ARBA00022729"/>
    </source>
</evidence>
<dbReference type="FunFam" id="2.60.120.430:FF:000004">
    <property type="entry name" value="Putative leucine-rich repeat receptor-like serine/threonine-protein kinase"/>
    <property type="match status" value="1"/>
</dbReference>
<dbReference type="EC" id="2.7.11.1" evidence="1"/>
<dbReference type="InterPro" id="IPR021720">
    <property type="entry name" value="Malectin_dom"/>
</dbReference>
<evidence type="ECO:0000313" key="9">
    <source>
        <dbReference type="EMBL" id="KAG1346530.1"/>
    </source>
</evidence>
<keyword evidence="5" id="KW-0547">Nucleotide-binding</keyword>
<feature type="domain" description="Malectin" evidence="8">
    <location>
        <begin position="256"/>
        <end position="437"/>
    </location>
</feature>
<dbReference type="AlphaFoldDB" id="A0A8K0IAN7"/>
<dbReference type="Gene3D" id="2.60.120.430">
    <property type="entry name" value="Galactose-binding lectin"/>
    <property type="match status" value="1"/>
</dbReference>